<name>A0A5B6WR99_9ROSI</name>
<dbReference type="PANTHER" id="PTHR15503:SF45">
    <property type="entry name" value="RNA-DIRECTED DNA POLYMERASE HOMOLOG"/>
    <property type="match status" value="1"/>
</dbReference>
<dbReference type="InterPro" id="IPR005162">
    <property type="entry name" value="Retrotrans_gag_dom"/>
</dbReference>
<protein>
    <submittedName>
        <fullName evidence="2">Retrotransposon protein</fullName>
    </submittedName>
</protein>
<proteinExistence type="predicted"/>
<keyword evidence="3" id="KW-1185">Reference proteome</keyword>
<reference evidence="3" key="1">
    <citation type="journal article" date="2019" name="Plant Biotechnol. J.">
        <title>Genome sequencing of the Australian wild diploid species Gossypium australe highlights disease resistance and delayed gland morphogenesis.</title>
        <authorList>
            <person name="Cai Y."/>
            <person name="Cai X."/>
            <person name="Wang Q."/>
            <person name="Wang P."/>
            <person name="Zhang Y."/>
            <person name="Cai C."/>
            <person name="Xu Y."/>
            <person name="Wang K."/>
            <person name="Zhou Z."/>
            <person name="Wang C."/>
            <person name="Geng S."/>
            <person name="Li B."/>
            <person name="Dong Q."/>
            <person name="Hou Y."/>
            <person name="Wang H."/>
            <person name="Ai P."/>
            <person name="Liu Z."/>
            <person name="Yi F."/>
            <person name="Sun M."/>
            <person name="An G."/>
            <person name="Cheng J."/>
            <person name="Zhang Y."/>
            <person name="Shi Q."/>
            <person name="Xie Y."/>
            <person name="Shi X."/>
            <person name="Chang Y."/>
            <person name="Huang F."/>
            <person name="Chen Y."/>
            <person name="Hong S."/>
            <person name="Mi L."/>
            <person name="Sun Q."/>
            <person name="Zhang L."/>
            <person name="Zhou B."/>
            <person name="Peng R."/>
            <person name="Zhang X."/>
            <person name="Liu F."/>
        </authorList>
    </citation>
    <scope>NUCLEOTIDE SEQUENCE [LARGE SCALE GENOMIC DNA]</scope>
    <source>
        <strain evidence="3">cv. PA1801</strain>
    </source>
</reference>
<dbReference type="Gene3D" id="3.10.10.10">
    <property type="entry name" value="HIV Type 1 Reverse Transcriptase, subunit A, domain 1"/>
    <property type="match status" value="1"/>
</dbReference>
<gene>
    <name evidence="2" type="ORF">EPI10_006084</name>
</gene>
<dbReference type="OrthoDB" id="1702664at2759"/>
<dbReference type="SUPFAM" id="SSF56672">
    <property type="entry name" value="DNA/RNA polymerases"/>
    <property type="match status" value="1"/>
</dbReference>
<comment type="caution">
    <text evidence="2">The sequence shown here is derived from an EMBL/GenBank/DDBJ whole genome shotgun (WGS) entry which is preliminary data.</text>
</comment>
<evidence type="ECO:0000313" key="3">
    <source>
        <dbReference type="Proteomes" id="UP000325315"/>
    </source>
</evidence>
<dbReference type="InterPro" id="IPR043502">
    <property type="entry name" value="DNA/RNA_pol_sf"/>
</dbReference>
<dbReference type="InterPro" id="IPR032567">
    <property type="entry name" value="RTL1-rel"/>
</dbReference>
<dbReference type="EMBL" id="SMMG02000002">
    <property type="protein sequence ID" value="KAA3483963.1"/>
    <property type="molecule type" value="Genomic_DNA"/>
</dbReference>
<evidence type="ECO:0000259" key="1">
    <source>
        <dbReference type="Pfam" id="PF03732"/>
    </source>
</evidence>
<evidence type="ECO:0000313" key="2">
    <source>
        <dbReference type="EMBL" id="KAA3483963.1"/>
    </source>
</evidence>
<dbReference type="Pfam" id="PF03732">
    <property type="entry name" value="Retrotrans_gag"/>
    <property type="match status" value="1"/>
</dbReference>
<accession>A0A5B6WR99</accession>
<organism evidence="2 3">
    <name type="scientific">Gossypium australe</name>
    <dbReference type="NCBI Taxonomy" id="47621"/>
    <lineage>
        <taxon>Eukaryota</taxon>
        <taxon>Viridiplantae</taxon>
        <taxon>Streptophyta</taxon>
        <taxon>Embryophyta</taxon>
        <taxon>Tracheophyta</taxon>
        <taxon>Spermatophyta</taxon>
        <taxon>Magnoliopsida</taxon>
        <taxon>eudicotyledons</taxon>
        <taxon>Gunneridae</taxon>
        <taxon>Pentapetalae</taxon>
        <taxon>rosids</taxon>
        <taxon>malvids</taxon>
        <taxon>Malvales</taxon>
        <taxon>Malvaceae</taxon>
        <taxon>Malvoideae</taxon>
        <taxon>Gossypium</taxon>
    </lineage>
</organism>
<dbReference type="Proteomes" id="UP000325315">
    <property type="component" value="Unassembled WGS sequence"/>
</dbReference>
<dbReference type="AlphaFoldDB" id="A0A5B6WR99"/>
<dbReference type="PANTHER" id="PTHR15503">
    <property type="entry name" value="LDOC1 RELATED"/>
    <property type="match status" value="1"/>
</dbReference>
<feature type="domain" description="Retrotransposon gag" evidence="1">
    <location>
        <begin position="41"/>
        <end position="133"/>
    </location>
</feature>
<sequence length="315" mass="36685">MGMKNFGVDRRMIHAKAKCWLETIQRVFNEMSCPLDDYLRSAVSLLSEEAYSWWATITAVVLENDIHWDFFKSEFKKKYISERYLDKKNKEFLELKQGNKLVAEYEREFAYLSKSRPRQPDSKFQNRFANGMSRVRNASRPLCDLSGKPHTRECRYKAGSCLRSEVRAPAQTCAIRAREEATAIDFDIVLDTRDSRSKLDQVPIANEFVDVFLEELLGLPLESEVEFVIDLIPGTVSISIPPYRMASTKLKELKEQLQELLDKYFIRPSMSPWGAPVLFVKKKDGTLRLCIDYRQLNKVTMKNKYPLPHIDELFD</sequence>